<evidence type="ECO:0000313" key="3">
    <source>
        <dbReference type="Proteomes" id="UP000679575"/>
    </source>
</evidence>
<sequence>MKGPLLAATALVLALPVHAGLLDNLKTQAQQAVATTATTTPTTTTATQSTGLVDSVMSQLNLNQTQAEGGLGSLLTLAQSNLGTSQFSQITDAIPNASSLMSAVPATDSSSGMTGLLSKAGSLGTSLQGSAMVYDAFSKLGISKDLVAPMAEILKNYLQSSGGDSTASLLTQGLGALL</sequence>
<evidence type="ECO:0000256" key="1">
    <source>
        <dbReference type="SAM" id="SignalP"/>
    </source>
</evidence>
<gene>
    <name evidence="2" type="ORF">KDN34_16530</name>
</gene>
<protein>
    <submittedName>
        <fullName evidence="2">DUF2780 domain-containing protein</fullName>
    </submittedName>
</protein>
<feature type="signal peptide" evidence="1">
    <location>
        <begin position="1"/>
        <end position="19"/>
    </location>
</feature>
<evidence type="ECO:0000313" key="2">
    <source>
        <dbReference type="EMBL" id="QUN05760.1"/>
    </source>
</evidence>
<dbReference type="InterPro" id="IPR021302">
    <property type="entry name" value="DUF2780_VcgC/VcgE"/>
</dbReference>
<reference evidence="2 3" key="1">
    <citation type="submission" date="2021-04" db="EMBL/GenBank/DDBJ databases">
        <title>Novel species identification of genus Shewanella.</title>
        <authorList>
            <person name="Liu G."/>
        </authorList>
    </citation>
    <scope>NUCLEOTIDE SEQUENCE [LARGE SCALE GENOMIC DNA]</scope>
    <source>
        <strain evidence="2 3">FJAT-54481</strain>
    </source>
</reference>
<keyword evidence="3" id="KW-1185">Reference proteome</keyword>
<dbReference type="Pfam" id="PF11075">
    <property type="entry name" value="DUF2780"/>
    <property type="match status" value="1"/>
</dbReference>
<keyword evidence="1" id="KW-0732">Signal</keyword>
<dbReference type="EMBL" id="CP073587">
    <property type="protein sequence ID" value="QUN05760.1"/>
    <property type="molecule type" value="Genomic_DNA"/>
</dbReference>
<dbReference type="Proteomes" id="UP000679575">
    <property type="component" value="Chromosome"/>
</dbReference>
<accession>A0ABX7YSJ7</accession>
<proteinExistence type="predicted"/>
<dbReference type="RefSeq" id="WP_212594786.1">
    <property type="nucleotide sequence ID" value="NZ_CP073587.1"/>
</dbReference>
<name>A0ABX7YSJ7_9GAMM</name>
<feature type="chain" id="PRO_5046602181" evidence="1">
    <location>
        <begin position="20"/>
        <end position="178"/>
    </location>
</feature>
<organism evidence="2 3">
    <name type="scientific">Shewanella yunxiaonensis</name>
    <dbReference type="NCBI Taxonomy" id="2829809"/>
    <lineage>
        <taxon>Bacteria</taxon>
        <taxon>Pseudomonadati</taxon>
        <taxon>Pseudomonadota</taxon>
        <taxon>Gammaproteobacteria</taxon>
        <taxon>Alteromonadales</taxon>
        <taxon>Shewanellaceae</taxon>
        <taxon>Shewanella</taxon>
    </lineage>
</organism>